<keyword evidence="2" id="KW-0117">Actin capping</keyword>
<dbReference type="PANTHER" id="PTHR11977">
    <property type="entry name" value="VILLIN"/>
    <property type="match status" value="1"/>
</dbReference>
<dbReference type="AlphaFoldDB" id="A0A368FN85"/>
<dbReference type="GO" id="GO:0005546">
    <property type="term" value="F:phosphatidylinositol-4,5-bisphosphate binding"/>
    <property type="evidence" value="ECO:0007669"/>
    <property type="project" value="TreeGrafter"/>
</dbReference>
<feature type="domain" description="Gelsolin-like" evidence="5">
    <location>
        <begin position="75"/>
        <end position="137"/>
    </location>
</feature>
<dbReference type="GO" id="GO:0005737">
    <property type="term" value="C:cytoplasm"/>
    <property type="evidence" value="ECO:0007669"/>
    <property type="project" value="TreeGrafter"/>
</dbReference>
<keyword evidence="7" id="KW-1185">Reference proteome</keyword>
<evidence type="ECO:0000256" key="3">
    <source>
        <dbReference type="ARBA" id="ARBA00022737"/>
    </source>
</evidence>
<evidence type="ECO:0000259" key="5">
    <source>
        <dbReference type="Pfam" id="PF00626"/>
    </source>
</evidence>
<dbReference type="CDD" id="cd11289">
    <property type="entry name" value="gelsolin_S2_like"/>
    <property type="match status" value="1"/>
</dbReference>
<evidence type="ECO:0000313" key="6">
    <source>
        <dbReference type="EMBL" id="RCN31647.1"/>
    </source>
</evidence>
<dbReference type="Proteomes" id="UP000252519">
    <property type="component" value="Unassembled WGS sequence"/>
</dbReference>
<dbReference type="STRING" id="29170.A0A368FN85"/>
<protein>
    <submittedName>
        <fullName evidence="6">Gelsolin repeat protein</fullName>
    </submittedName>
</protein>
<feature type="domain" description="Gelsolin-like" evidence="5">
    <location>
        <begin position="301"/>
        <end position="374"/>
    </location>
</feature>
<dbReference type="PANTHER" id="PTHR11977:SF123">
    <property type="entry name" value="GELSOLIN"/>
    <property type="match status" value="1"/>
</dbReference>
<dbReference type="Pfam" id="PF00626">
    <property type="entry name" value="Gelsolin"/>
    <property type="match status" value="3"/>
</dbReference>
<name>A0A368FN85_ANCCA</name>
<keyword evidence="3" id="KW-0677">Repeat</keyword>
<dbReference type="GO" id="GO:0051014">
    <property type="term" value="P:actin filament severing"/>
    <property type="evidence" value="ECO:0007669"/>
    <property type="project" value="TreeGrafter"/>
</dbReference>
<dbReference type="InterPro" id="IPR007123">
    <property type="entry name" value="Gelsolin-like_dom"/>
</dbReference>
<comment type="similarity">
    <text evidence="1">Belongs to the villin/gelsolin family.</text>
</comment>
<dbReference type="GO" id="GO:0051016">
    <property type="term" value="P:barbed-end actin filament capping"/>
    <property type="evidence" value="ECO:0007669"/>
    <property type="project" value="TreeGrafter"/>
</dbReference>
<feature type="domain" description="Gelsolin-like" evidence="5">
    <location>
        <begin position="200"/>
        <end position="268"/>
    </location>
</feature>
<evidence type="ECO:0000256" key="1">
    <source>
        <dbReference type="ARBA" id="ARBA00008418"/>
    </source>
</evidence>
<gene>
    <name evidence="6" type="ORF">ANCCAN_22559</name>
</gene>
<dbReference type="CDD" id="cd11292">
    <property type="entry name" value="gelsolin_S3_like"/>
    <property type="match status" value="1"/>
</dbReference>
<dbReference type="GO" id="GO:0015629">
    <property type="term" value="C:actin cytoskeleton"/>
    <property type="evidence" value="ECO:0007669"/>
    <property type="project" value="TreeGrafter"/>
</dbReference>
<dbReference type="GO" id="GO:0051015">
    <property type="term" value="F:actin filament binding"/>
    <property type="evidence" value="ECO:0007669"/>
    <property type="project" value="InterPro"/>
</dbReference>
<dbReference type="PRINTS" id="PR00597">
    <property type="entry name" value="GELSOLIN"/>
</dbReference>
<dbReference type="InterPro" id="IPR007122">
    <property type="entry name" value="Villin/Gelsolin"/>
</dbReference>
<dbReference type="OrthoDB" id="6375767at2759"/>
<proteinExistence type="inferred from homology"/>
<keyword evidence="4" id="KW-0009">Actin-binding</keyword>
<sequence length="403" mass="46032">MGTAAIKTVEMDEALAGQPVQHREVQNHESSLFLSYFPGGIRYLKGGYESGYRHVEDAFENWKPRLFHCKGKRNVRCAEVECTNESLNLGDVFILDLGRDLYVWAPPESGRLERIKGMTCARNIAQEERHGKAQVHILDSDWDQDETFWSHFGGTDAVEGIAAAKNDDENYWKRTSEQVALYRVTDTSGSVEITKIAQGEIKLSDLDTKDAFILDAVNGGIFVWLGKECEIDERRSALLWGEQYLKQKNLPPWTQVTSVMEGVEPTSFTQWFGEWEEGRKPRSFQPRLYQVSDKRGRLAVEEISNFDQESLDGDDVMILDAQNSIYVWVGAGANPEEKEEAENTAQKYLQQGALPRPGDTTIEVVYQGEETPTFKGFFRKWDDNLFQNEERSVENMKKLLFNQ</sequence>
<dbReference type="InterPro" id="IPR029006">
    <property type="entry name" value="ADF-H/Gelsolin-like_dom_sf"/>
</dbReference>
<evidence type="ECO:0000313" key="7">
    <source>
        <dbReference type="Proteomes" id="UP000252519"/>
    </source>
</evidence>
<evidence type="ECO:0000256" key="2">
    <source>
        <dbReference type="ARBA" id="ARBA00022467"/>
    </source>
</evidence>
<dbReference type="SUPFAM" id="SSF55753">
    <property type="entry name" value="Actin depolymerizing proteins"/>
    <property type="match status" value="4"/>
</dbReference>
<dbReference type="Gene3D" id="3.40.20.10">
    <property type="entry name" value="Severin"/>
    <property type="match status" value="4"/>
</dbReference>
<accession>A0A368FN85</accession>
<dbReference type="EMBL" id="JOJR01001249">
    <property type="protein sequence ID" value="RCN31647.1"/>
    <property type="molecule type" value="Genomic_DNA"/>
</dbReference>
<dbReference type="CDD" id="cd11291">
    <property type="entry name" value="gelsolin_S6_like"/>
    <property type="match status" value="1"/>
</dbReference>
<organism evidence="6 7">
    <name type="scientific">Ancylostoma caninum</name>
    <name type="common">Dog hookworm</name>
    <dbReference type="NCBI Taxonomy" id="29170"/>
    <lineage>
        <taxon>Eukaryota</taxon>
        <taxon>Metazoa</taxon>
        <taxon>Ecdysozoa</taxon>
        <taxon>Nematoda</taxon>
        <taxon>Chromadorea</taxon>
        <taxon>Rhabditida</taxon>
        <taxon>Rhabditina</taxon>
        <taxon>Rhabditomorpha</taxon>
        <taxon>Strongyloidea</taxon>
        <taxon>Ancylostomatidae</taxon>
        <taxon>Ancylostomatinae</taxon>
        <taxon>Ancylostoma</taxon>
    </lineage>
</organism>
<evidence type="ECO:0000256" key="4">
    <source>
        <dbReference type="ARBA" id="ARBA00023203"/>
    </source>
</evidence>
<dbReference type="SMART" id="SM00262">
    <property type="entry name" value="GEL"/>
    <property type="match status" value="3"/>
</dbReference>
<dbReference type="GO" id="GO:0008154">
    <property type="term" value="P:actin polymerization or depolymerization"/>
    <property type="evidence" value="ECO:0007669"/>
    <property type="project" value="TreeGrafter"/>
</dbReference>
<comment type="caution">
    <text evidence="6">The sequence shown here is derived from an EMBL/GenBank/DDBJ whole genome shotgun (WGS) entry which is preliminary data.</text>
</comment>
<dbReference type="FunFam" id="3.40.20.10:FF:000005">
    <property type="entry name" value="Gelsolin"/>
    <property type="match status" value="1"/>
</dbReference>
<reference evidence="6 7" key="1">
    <citation type="submission" date="2014-10" db="EMBL/GenBank/DDBJ databases">
        <title>Draft genome of the hookworm Ancylostoma caninum.</title>
        <authorList>
            <person name="Mitreva M."/>
        </authorList>
    </citation>
    <scope>NUCLEOTIDE SEQUENCE [LARGE SCALE GENOMIC DNA]</scope>
    <source>
        <strain evidence="6 7">Baltimore</strain>
    </source>
</reference>